<dbReference type="InterPro" id="IPR000192">
    <property type="entry name" value="Aminotrans_V_dom"/>
</dbReference>
<gene>
    <name evidence="12" type="ORF">E1B28_007444</name>
</gene>
<evidence type="ECO:0000256" key="7">
    <source>
        <dbReference type="PIRSR" id="PIRSR000524-1"/>
    </source>
</evidence>
<evidence type="ECO:0000313" key="13">
    <source>
        <dbReference type="Proteomes" id="UP001049176"/>
    </source>
</evidence>
<evidence type="ECO:0000256" key="1">
    <source>
        <dbReference type="ARBA" id="ARBA00001933"/>
    </source>
</evidence>
<keyword evidence="6 8" id="KW-0663">Pyridoxal phosphate</keyword>
<feature type="binding site" evidence="7">
    <location>
        <position position="405"/>
    </location>
    <ligand>
        <name>substrate</name>
    </ligand>
</feature>
<dbReference type="InterPro" id="IPR015421">
    <property type="entry name" value="PyrdxlP-dep_Trfase_major"/>
</dbReference>
<keyword evidence="4" id="KW-0032">Aminotransferase</keyword>
<evidence type="ECO:0000256" key="2">
    <source>
        <dbReference type="ARBA" id="ARBA00009236"/>
    </source>
</evidence>
<evidence type="ECO:0000256" key="4">
    <source>
        <dbReference type="ARBA" id="ARBA00022576"/>
    </source>
</evidence>
<dbReference type="SUPFAM" id="SSF53383">
    <property type="entry name" value="PLP-dependent transferases"/>
    <property type="match status" value="1"/>
</dbReference>
<dbReference type="KEGG" id="more:E1B28_007444"/>
<evidence type="ECO:0000313" key="12">
    <source>
        <dbReference type="EMBL" id="KAG7093802.1"/>
    </source>
</evidence>
<dbReference type="GO" id="GO:0004760">
    <property type="term" value="F:L-serine-pyruvate transaminase activity"/>
    <property type="evidence" value="ECO:0007669"/>
    <property type="project" value="TreeGrafter"/>
</dbReference>
<dbReference type="EC" id="2.6.1.44" evidence="3"/>
<evidence type="ECO:0000256" key="8">
    <source>
        <dbReference type="PIRSR" id="PIRSR000524-50"/>
    </source>
</evidence>
<keyword evidence="13" id="KW-1185">Reference proteome</keyword>
<dbReference type="Gene3D" id="3.90.1150.10">
    <property type="entry name" value="Aspartate Aminotransferase, domain 1"/>
    <property type="match status" value="1"/>
</dbReference>
<comment type="cofactor">
    <cofactor evidence="1 8 10">
        <name>pyridoxal 5'-phosphate</name>
        <dbReference type="ChEBI" id="CHEBI:597326"/>
    </cofactor>
</comment>
<evidence type="ECO:0000256" key="3">
    <source>
        <dbReference type="ARBA" id="ARBA00013049"/>
    </source>
</evidence>
<dbReference type="InterPro" id="IPR020578">
    <property type="entry name" value="Aminotrans_V_PyrdxlP_BS"/>
</dbReference>
<dbReference type="PIRSF" id="PIRSF000524">
    <property type="entry name" value="SPT"/>
    <property type="match status" value="1"/>
</dbReference>
<reference evidence="12" key="1">
    <citation type="journal article" date="2021" name="Genome Biol. Evol.">
        <title>The assembled and annotated genome of the fairy-ring fungus Marasmius oreades.</title>
        <authorList>
            <person name="Hiltunen M."/>
            <person name="Ament-Velasquez S.L."/>
            <person name="Johannesson H."/>
        </authorList>
    </citation>
    <scope>NUCLEOTIDE SEQUENCE</scope>
    <source>
        <strain evidence="12">03SP1</strain>
    </source>
</reference>
<evidence type="ECO:0000256" key="10">
    <source>
        <dbReference type="RuleBase" id="RU004504"/>
    </source>
</evidence>
<dbReference type="GO" id="GO:0008453">
    <property type="term" value="F:alanine-glyoxylate transaminase activity"/>
    <property type="evidence" value="ECO:0007669"/>
    <property type="project" value="UniProtKB-EC"/>
</dbReference>
<dbReference type="InterPro" id="IPR015422">
    <property type="entry name" value="PyrdxlP-dep_Trfase_small"/>
</dbReference>
<dbReference type="GO" id="GO:0005777">
    <property type="term" value="C:peroxisome"/>
    <property type="evidence" value="ECO:0007669"/>
    <property type="project" value="TreeGrafter"/>
</dbReference>
<feature type="domain" description="Aminotransferase class V" evidence="11">
    <location>
        <begin position="79"/>
        <end position="398"/>
    </location>
</feature>
<dbReference type="Proteomes" id="UP001049176">
    <property type="component" value="Chromosome 4"/>
</dbReference>
<dbReference type="EMBL" id="CM032184">
    <property type="protein sequence ID" value="KAG7093802.1"/>
    <property type="molecule type" value="Genomic_DNA"/>
</dbReference>
<dbReference type="InterPro" id="IPR024169">
    <property type="entry name" value="SP_NH2Trfase/AEP_transaminase"/>
</dbReference>
<comment type="caution">
    <text evidence="12">The sequence shown here is derived from an EMBL/GenBank/DDBJ whole genome shotgun (WGS) entry which is preliminary data.</text>
</comment>
<dbReference type="RefSeq" id="XP_043010272.1">
    <property type="nucleotide sequence ID" value="XM_043152186.1"/>
</dbReference>
<evidence type="ECO:0000256" key="6">
    <source>
        <dbReference type="ARBA" id="ARBA00022898"/>
    </source>
</evidence>
<dbReference type="OrthoDB" id="7403325at2759"/>
<protein>
    <recommendedName>
        <fullName evidence="3">alanine--glyoxylate transaminase</fullName>
        <ecNumber evidence="3">2.6.1.44</ecNumber>
    </recommendedName>
</protein>
<dbReference type="GO" id="GO:0019265">
    <property type="term" value="P:glycine biosynthetic process, by transamination of glyoxylate"/>
    <property type="evidence" value="ECO:0007669"/>
    <property type="project" value="TreeGrafter"/>
</dbReference>
<dbReference type="PROSITE" id="PS00595">
    <property type="entry name" value="AA_TRANSFER_CLASS_5"/>
    <property type="match status" value="1"/>
</dbReference>
<dbReference type="FunFam" id="3.90.1150.10:FF:000049">
    <property type="entry name" value="Alanine-glyoxylate aminotransferase 1"/>
    <property type="match status" value="1"/>
</dbReference>
<dbReference type="Gene3D" id="3.40.640.10">
    <property type="entry name" value="Type I PLP-dependent aspartate aminotransferase-like (Major domain)"/>
    <property type="match status" value="1"/>
</dbReference>
<dbReference type="GeneID" id="66076520"/>
<dbReference type="InterPro" id="IPR015424">
    <property type="entry name" value="PyrdxlP-dep_Trfase"/>
</dbReference>
<evidence type="ECO:0000259" key="11">
    <source>
        <dbReference type="Pfam" id="PF00266"/>
    </source>
</evidence>
<dbReference type="AlphaFoldDB" id="A0A9P7S2C8"/>
<proteinExistence type="inferred from homology"/>
<evidence type="ECO:0000256" key="5">
    <source>
        <dbReference type="ARBA" id="ARBA00022679"/>
    </source>
</evidence>
<dbReference type="FunFam" id="3.40.640.10:FF:000027">
    <property type="entry name" value="Serine--pyruvate aminotransferase, mitochondrial"/>
    <property type="match status" value="1"/>
</dbReference>
<dbReference type="PANTHER" id="PTHR21152">
    <property type="entry name" value="AMINOTRANSFERASE CLASS V"/>
    <property type="match status" value="1"/>
</dbReference>
<organism evidence="12 13">
    <name type="scientific">Marasmius oreades</name>
    <name type="common">fairy-ring Marasmius</name>
    <dbReference type="NCBI Taxonomy" id="181124"/>
    <lineage>
        <taxon>Eukaryota</taxon>
        <taxon>Fungi</taxon>
        <taxon>Dikarya</taxon>
        <taxon>Basidiomycota</taxon>
        <taxon>Agaricomycotina</taxon>
        <taxon>Agaricomycetes</taxon>
        <taxon>Agaricomycetidae</taxon>
        <taxon>Agaricales</taxon>
        <taxon>Marasmiineae</taxon>
        <taxon>Marasmiaceae</taxon>
        <taxon>Marasmius</taxon>
    </lineage>
</organism>
<sequence>MRLVFEGLRRGTRSVYGSPFPRLKMLGSQGDRAAARLNLLLPHLQSGRNMATQTTDFHQQPHKLLLIPGPIEVTDDVLFANAHPSMSHVAPEFIPVFGDCIRMTRKVLLTSDGQPFLIAGSGTLGWDQVASNLVEPGEHALVLNSGYFGDSFADCLTVYGANVDQIKAQVGDAVAVSDIEKALKTKKYKVVTVTHVDTSTGVVSDIKAVASLVRRLSPETMVIVDGVCSVASEEIRFDEWDLDVVLTGSQKGLGVPPGLSILVASTRALKVCESRQKPITSYYANWKKWLPIMKAYEAGNPSYFATPPVNLIYAYNASLKAITESSPSIEDRFRIHREASKRFKDAAKGLGLKEVPLRPEVAANGMTALYFPDGLGAADILPRLVKRGIVVAGGLHASIKDKYFRIGHMGISAVDTERGDIEKVISSLKEALAEAKAAK</sequence>
<name>A0A9P7S2C8_9AGAR</name>
<feature type="modified residue" description="N6-(pyridoxal phosphate)lysine" evidence="8">
    <location>
        <position position="251"/>
    </location>
</feature>
<keyword evidence="5" id="KW-0808">Transferase</keyword>
<dbReference type="Pfam" id="PF00266">
    <property type="entry name" value="Aminotran_5"/>
    <property type="match status" value="1"/>
</dbReference>
<dbReference type="PANTHER" id="PTHR21152:SF24">
    <property type="entry name" value="ALANINE--GLYOXYLATE AMINOTRANSFERASE 1"/>
    <property type="match status" value="1"/>
</dbReference>
<accession>A0A9P7S2C8</accession>
<comment type="similarity">
    <text evidence="2 9">Belongs to the class-V pyridoxal-phosphate-dependent aminotransferase family.</text>
</comment>
<evidence type="ECO:0000256" key="9">
    <source>
        <dbReference type="RuleBase" id="RU004075"/>
    </source>
</evidence>